<feature type="transmembrane region" description="Helical" evidence="6">
    <location>
        <begin position="365"/>
        <end position="386"/>
    </location>
</feature>
<dbReference type="GO" id="GO:0022857">
    <property type="term" value="F:transmembrane transporter activity"/>
    <property type="evidence" value="ECO:0007669"/>
    <property type="project" value="InterPro"/>
</dbReference>
<accession>A0A1R1RTI3</accession>
<evidence type="ECO:0000256" key="2">
    <source>
        <dbReference type="ARBA" id="ARBA00007349"/>
    </source>
</evidence>
<dbReference type="OrthoDB" id="1401038at2"/>
<protein>
    <submittedName>
        <fullName evidence="7">Anion permease</fullName>
    </submittedName>
</protein>
<feature type="transmembrane region" description="Helical" evidence="6">
    <location>
        <begin position="398"/>
        <end position="420"/>
    </location>
</feature>
<dbReference type="PANTHER" id="PTHR42826">
    <property type="entry name" value="DICARBOXYLATE TRANSPORTER 2.1, CHLOROPLASTIC"/>
    <property type="match status" value="1"/>
</dbReference>
<dbReference type="PIRSF" id="PIRSF002457">
    <property type="entry name" value="DASS"/>
    <property type="match status" value="1"/>
</dbReference>
<organism evidence="7 8">
    <name type="scientific">Bacillus swezeyi</name>
    <dbReference type="NCBI Taxonomy" id="1925020"/>
    <lineage>
        <taxon>Bacteria</taxon>
        <taxon>Bacillati</taxon>
        <taxon>Bacillota</taxon>
        <taxon>Bacilli</taxon>
        <taxon>Bacillales</taxon>
        <taxon>Bacillaceae</taxon>
        <taxon>Bacillus</taxon>
    </lineage>
</organism>
<name>A0A1R1QZD8_9BACI</name>
<dbReference type="NCBIfam" id="TIGR00785">
    <property type="entry name" value="dass"/>
    <property type="match status" value="1"/>
</dbReference>
<dbReference type="Proteomes" id="UP000187367">
    <property type="component" value="Unassembled WGS sequence"/>
</dbReference>
<dbReference type="EMBL" id="MTJL01000001">
    <property type="protein sequence ID" value="OMI10040.1"/>
    <property type="molecule type" value="Genomic_DNA"/>
</dbReference>
<comment type="caution">
    <text evidence="7">The sequence shown here is derived from an EMBL/GenBank/DDBJ whole genome shotgun (WGS) entry which is preliminary data.</text>
</comment>
<keyword evidence="3 6" id="KW-0812">Transmembrane</keyword>
<dbReference type="GO" id="GO:0016020">
    <property type="term" value="C:membrane"/>
    <property type="evidence" value="ECO:0007669"/>
    <property type="project" value="UniProtKB-SubCell"/>
</dbReference>
<feature type="transmembrane region" description="Helical" evidence="6">
    <location>
        <begin position="64"/>
        <end position="81"/>
    </location>
</feature>
<feature type="transmembrane region" description="Helical" evidence="6">
    <location>
        <begin position="93"/>
        <end position="120"/>
    </location>
</feature>
<dbReference type="Pfam" id="PF00939">
    <property type="entry name" value="Na_sulph_symp"/>
    <property type="match status" value="1"/>
</dbReference>
<feature type="transmembrane region" description="Helical" evidence="6">
    <location>
        <begin position="331"/>
        <end position="353"/>
    </location>
</feature>
<evidence type="ECO:0000256" key="6">
    <source>
        <dbReference type="SAM" id="Phobius"/>
    </source>
</evidence>
<comment type="subcellular location">
    <subcellularLocation>
        <location evidence="1">Membrane</location>
        <topology evidence="1">Multi-pass membrane protein</topology>
    </subcellularLocation>
</comment>
<gene>
    <name evidence="7" type="ORF">BW143_00100</name>
</gene>
<keyword evidence="4 6" id="KW-1133">Transmembrane helix</keyword>
<feature type="transmembrane region" description="Helical" evidence="6">
    <location>
        <begin position="300"/>
        <end position="319"/>
    </location>
</feature>
<feature type="transmembrane region" description="Helical" evidence="6">
    <location>
        <begin position="277"/>
        <end position="294"/>
    </location>
</feature>
<accession>A0A1R1QZD8</accession>
<keyword evidence="8" id="KW-1185">Reference proteome</keyword>
<feature type="transmembrane region" description="Helical" evidence="6">
    <location>
        <begin position="449"/>
        <end position="472"/>
    </location>
</feature>
<dbReference type="AlphaFoldDB" id="A0A1R1QZD8"/>
<reference evidence="7 8" key="1">
    <citation type="submission" date="2017-01" db="EMBL/GenBank/DDBJ databases">
        <title>Bacillus phylogenomics.</title>
        <authorList>
            <person name="Dunlap C."/>
        </authorList>
    </citation>
    <scope>NUCLEOTIDE SEQUENCE [LARGE SCALE GENOMIC DNA]</scope>
    <source>
        <strain evidence="7 8">NRRL B-41282</strain>
    </source>
</reference>
<evidence type="ECO:0000256" key="5">
    <source>
        <dbReference type="ARBA" id="ARBA00023136"/>
    </source>
</evidence>
<evidence type="ECO:0000256" key="3">
    <source>
        <dbReference type="ARBA" id="ARBA00022692"/>
    </source>
</evidence>
<evidence type="ECO:0000313" key="8">
    <source>
        <dbReference type="Proteomes" id="UP000187367"/>
    </source>
</evidence>
<feature type="transmembrane region" description="Helical" evidence="6">
    <location>
        <begin position="182"/>
        <end position="204"/>
    </location>
</feature>
<sequence>MATEKNTDQKPALQILPLAVTILVGAVIWFIPQPAGLDQKAWHLFAIFVATIIGFISKPLPMGAIAIFALAVTALTGTLSIEETLSGFGNKTIWLIVIAFFISRGFIKTGLGARIAYLFVRMFGKKTLGLSYSLLVSDLILSPAIPSNTARAGGIIFPIIRSLSETFQSTPKDGTERRIGAFLLKVGFQGNLITSAMFLTAMAANPLIAKLAHDVAGVNLTWTSWAVAAIVPGLVSLIITPLVIYKLYPPEVKETPDAAAIATEKLKEMGPFKKSELSMVAVFLLVLFLWVFGGNLKIDATTTALIGLAVLLLTQVLTWEDIKKEQGAWDTLTWFAALVMLASFLNELGMVGWFSDAMKSYVSGFSWISAFLILIVVYFYSHYFFASATAHISAMYSAFLAVIVAAGAPPLLAALSLAFFSNLFASTTHYGAGAAPVFFGAGYIPQGKWWSIGFILSIVHIVIWLIVGGLWWKLLGIW</sequence>
<feature type="transmembrane region" description="Helical" evidence="6">
    <location>
        <begin position="41"/>
        <end position="57"/>
    </location>
</feature>
<keyword evidence="5 6" id="KW-0472">Membrane</keyword>
<comment type="similarity">
    <text evidence="2">Belongs to the SLC13A/DASS transporter (TC 2.A.47) family. DIT1 subfamily.</text>
</comment>
<feature type="transmembrane region" description="Helical" evidence="6">
    <location>
        <begin position="224"/>
        <end position="245"/>
    </location>
</feature>
<evidence type="ECO:0000256" key="1">
    <source>
        <dbReference type="ARBA" id="ARBA00004141"/>
    </source>
</evidence>
<proteinExistence type="inferred from homology"/>
<dbReference type="InterPro" id="IPR001898">
    <property type="entry name" value="SLC13A/DASS"/>
</dbReference>
<feature type="transmembrane region" description="Helical" evidence="6">
    <location>
        <begin position="12"/>
        <end position="35"/>
    </location>
</feature>
<evidence type="ECO:0000256" key="4">
    <source>
        <dbReference type="ARBA" id="ARBA00022989"/>
    </source>
</evidence>
<evidence type="ECO:0000313" key="7">
    <source>
        <dbReference type="EMBL" id="OMI10040.1"/>
    </source>
</evidence>
<dbReference type="RefSeq" id="WP_076762005.1">
    <property type="nucleotide sequence ID" value="NZ_CP133085.1"/>
</dbReference>
<dbReference type="InterPro" id="IPR030676">
    <property type="entry name" value="CitT-rel"/>
</dbReference>
<dbReference type="GeneID" id="92788641"/>